<keyword evidence="5" id="KW-0597">Phosphoprotein</keyword>
<dbReference type="InterPro" id="IPR036890">
    <property type="entry name" value="HATPase_C_sf"/>
</dbReference>
<evidence type="ECO:0000313" key="18">
    <source>
        <dbReference type="EMBL" id="MPM15572.1"/>
    </source>
</evidence>
<evidence type="ECO:0000256" key="3">
    <source>
        <dbReference type="ARBA" id="ARBA00012438"/>
    </source>
</evidence>
<feature type="domain" description="HAMP" evidence="17">
    <location>
        <begin position="210"/>
        <end position="262"/>
    </location>
</feature>
<dbReference type="Pfam" id="PF00672">
    <property type="entry name" value="HAMP"/>
    <property type="match status" value="1"/>
</dbReference>
<dbReference type="InterPro" id="IPR003660">
    <property type="entry name" value="HAMP_dom"/>
</dbReference>
<comment type="catalytic activity">
    <reaction evidence="1">
        <text>ATP + protein L-histidine = ADP + protein N-phospho-L-histidine.</text>
        <dbReference type="EC" id="2.7.13.3"/>
    </reaction>
</comment>
<accession>A0A644XH82</accession>
<dbReference type="InterPro" id="IPR003661">
    <property type="entry name" value="HisK_dim/P_dom"/>
</dbReference>
<feature type="domain" description="Histidine kinase" evidence="16">
    <location>
        <begin position="284"/>
        <end position="491"/>
    </location>
</feature>
<dbReference type="PANTHER" id="PTHR45528">
    <property type="entry name" value="SENSOR HISTIDINE KINASE CPXA"/>
    <property type="match status" value="1"/>
</dbReference>
<reference evidence="18" key="1">
    <citation type="submission" date="2019-08" db="EMBL/GenBank/DDBJ databases">
        <authorList>
            <person name="Kucharzyk K."/>
            <person name="Murdoch R.W."/>
            <person name="Higgins S."/>
            <person name="Loffler F."/>
        </authorList>
    </citation>
    <scope>NUCLEOTIDE SEQUENCE</scope>
</reference>
<dbReference type="SUPFAM" id="SSF55874">
    <property type="entry name" value="ATPase domain of HSP90 chaperone/DNA topoisomerase II/histidine kinase"/>
    <property type="match status" value="1"/>
</dbReference>
<evidence type="ECO:0000256" key="7">
    <source>
        <dbReference type="ARBA" id="ARBA00022692"/>
    </source>
</evidence>
<dbReference type="Gene3D" id="3.30.565.10">
    <property type="entry name" value="Histidine kinase-like ATPase, C-terminal domain"/>
    <property type="match status" value="1"/>
</dbReference>
<dbReference type="PANTHER" id="PTHR45528:SF1">
    <property type="entry name" value="SENSOR HISTIDINE KINASE CPXA"/>
    <property type="match status" value="1"/>
</dbReference>
<evidence type="ECO:0000256" key="1">
    <source>
        <dbReference type="ARBA" id="ARBA00000085"/>
    </source>
</evidence>
<dbReference type="SMART" id="SM00387">
    <property type="entry name" value="HATPase_c"/>
    <property type="match status" value="1"/>
</dbReference>
<evidence type="ECO:0000256" key="8">
    <source>
        <dbReference type="ARBA" id="ARBA00022741"/>
    </source>
</evidence>
<evidence type="ECO:0000256" key="9">
    <source>
        <dbReference type="ARBA" id="ARBA00022777"/>
    </source>
</evidence>
<keyword evidence="13 15" id="KW-0472">Membrane</keyword>
<evidence type="ECO:0000256" key="6">
    <source>
        <dbReference type="ARBA" id="ARBA00022679"/>
    </source>
</evidence>
<dbReference type="CDD" id="cd06225">
    <property type="entry name" value="HAMP"/>
    <property type="match status" value="1"/>
</dbReference>
<keyword evidence="14" id="KW-0175">Coiled coil</keyword>
<evidence type="ECO:0000256" key="12">
    <source>
        <dbReference type="ARBA" id="ARBA00023012"/>
    </source>
</evidence>
<evidence type="ECO:0000256" key="5">
    <source>
        <dbReference type="ARBA" id="ARBA00022553"/>
    </source>
</evidence>
<evidence type="ECO:0000259" key="16">
    <source>
        <dbReference type="PROSITE" id="PS50109"/>
    </source>
</evidence>
<dbReference type="InterPro" id="IPR036097">
    <property type="entry name" value="HisK_dim/P_sf"/>
</dbReference>
<dbReference type="PROSITE" id="PS50109">
    <property type="entry name" value="HIS_KIN"/>
    <property type="match status" value="1"/>
</dbReference>
<keyword evidence="9 18" id="KW-0418">Kinase</keyword>
<dbReference type="SMART" id="SM00304">
    <property type="entry name" value="HAMP"/>
    <property type="match status" value="1"/>
</dbReference>
<dbReference type="GO" id="GO:0000155">
    <property type="term" value="F:phosphorelay sensor kinase activity"/>
    <property type="evidence" value="ECO:0007669"/>
    <property type="project" value="InterPro"/>
</dbReference>
<evidence type="ECO:0000256" key="10">
    <source>
        <dbReference type="ARBA" id="ARBA00022840"/>
    </source>
</evidence>
<dbReference type="GO" id="GO:0005524">
    <property type="term" value="F:ATP binding"/>
    <property type="evidence" value="ECO:0007669"/>
    <property type="project" value="UniProtKB-KW"/>
</dbReference>
<evidence type="ECO:0000256" key="4">
    <source>
        <dbReference type="ARBA" id="ARBA00022475"/>
    </source>
</evidence>
<keyword evidence="7 15" id="KW-0812">Transmembrane</keyword>
<keyword evidence="4" id="KW-1003">Cell membrane</keyword>
<keyword evidence="10" id="KW-0067">ATP-binding</keyword>
<evidence type="ECO:0000256" key="14">
    <source>
        <dbReference type="SAM" id="Coils"/>
    </source>
</evidence>
<dbReference type="Gene3D" id="1.10.287.130">
    <property type="match status" value="1"/>
</dbReference>
<dbReference type="Pfam" id="PF02518">
    <property type="entry name" value="HATPase_c"/>
    <property type="match status" value="1"/>
</dbReference>
<keyword evidence="12" id="KW-0902">Two-component regulatory system</keyword>
<evidence type="ECO:0000256" key="2">
    <source>
        <dbReference type="ARBA" id="ARBA00004651"/>
    </source>
</evidence>
<evidence type="ECO:0000256" key="15">
    <source>
        <dbReference type="SAM" id="Phobius"/>
    </source>
</evidence>
<dbReference type="InterPro" id="IPR050398">
    <property type="entry name" value="HssS/ArlS-like"/>
</dbReference>
<gene>
    <name evidence="18" type="primary">rcsC_146</name>
    <name evidence="18" type="ORF">SDC9_61943</name>
</gene>
<protein>
    <recommendedName>
        <fullName evidence="3">histidine kinase</fullName>
        <ecNumber evidence="3">2.7.13.3</ecNumber>
    </recommendedName>
</protein>
<evidence type="ECO:0000256" key="11">
    <source>
        <dbReference type="ARBA" id="ARBA00022989"/>
    </source>
</evidence>
<evidence type="ECO:0000256" key="13">
    <source>
        <dbReference type="ARBA" id="ARBA00023136"/>
    </source>
</evidence>
<dbReference type="Gene3D" id="6.10.340.10">
    <property type="match status" value="1"/>
</dbReference>
<dbReference type="PROSITE" id="PS50885">
    <property type="entry name" value="HAMP"/>
    <property type="match status" value="1"/>
</dbReference>
<organism evidence="18">
    <name type="scientific">bioreactor metagenome</name>
    <dbReference type="NCBI Taxonomy" id="1076179"/>
    <lineage>
        <taxon>unclassified sequences</taxon>
        <taxon>metagenomes</taxon>
        <taxon>ecological metagenomes</taxon>
    </lineage>
</organism>
<comment type="caution">
    <text evidence="18">The sequence shown here is derived from an EMBL/GenBank/DDBJ whole genome shotgun (WGS) entry which is preliminary data.</text>
</comment>
<dbReference type="SUPFAM" id="SSF47384">
    <property type="entry name" value="Homodimeric domain of signal transducing histidine kinase"/>
    <property type="match status" value="1"/>
</dbReference>
<sequence length="491" mass="53409">MRIFPKTFLYTLALLVLIALLANGLIYTLMPTVYISQKQQALTLQADQLARQLEVAKREDVVDLMGSSAALGQTNVVIKIGEDTYALIVWSSGTEADGAITTYVTVTSNTGLEEIESSVGTDTENGEGVQRGVVTIPGTRAPLDPGSFYSPAQTIKAQRSFTMGDEPGTLTLSMTLAPVEEAVGVIVSLLPASILLCVVIAIVFSLLYARALTRPIQAISDETRRMTQLERDARCTIKSKDEFGALAANVNGLYDNLLRTIDNLEAELNKVAAAEQAKTDFLRAASHELKTPATAVSVMMDNMILGVGKYKNHDEWLPKCKELVDHLSDKIRDILDASRLEVTVEPSVTESIEALCSAVLEPYLIIARARGLSLCIDWSAAFPVTVPPELLAKALSSVFSNAVQYTAPGGSCSVYCKGRSLIVENECAPIAHEQISRLYEPFYRPDVSRSRVTGGNGLGLYIVETILRRLALDYSLEPITSPEGMRFTIYF</sequence>
<dbReference type="InterPro" id="IPR003594">
    <property type="entry name" value="HATPase_dom"/>
</dbReference>
<dbReference type="SMART" id="SM00388">
    <property type="entry name" value="HisKA"/>
    <property type="match status" value="1"/>
</dbReference>
<evidence type="ECO:0000259" key="17">
    <source>
        <dbReference type="PROSITE" id="PS50885"/>
    </source>
</evidence>
<dbReference type="CDD" id="cd00082">
    <property type="entry name" value="HisKA"/>
    <property type="match status" value="1"/>
</dbReference>
<dbReference type="EMBL" id="VSSQ01002464">
    <property type="protein sequence ID" value="MPM15572.1"/>
    <property type="molecule type" value="Genomic_DNA"/>
</dbReference>
<keyword evidence="11 15" id="KW-1133">Transmembrane helix</keyword>
<dbReference type="EC" id="2.7.13.3" evidence="3"/>
<feature type="coiled-coil region" evidence="14">
    <location>
        <begin position="247"/>
        <end position="274"/>
    </location>
</feature>
<dbReference type="AlphaFoldDB" id="A0A644XH82"/>
<keyword evidence="6 18" id="KW-0808">Transferase</keyword>
<dbReference type="SUPFAM" id="SSF158472">
    <property type="entry name" value="HAMP domain-like"/>
    <property type="match status" value="1"/>
</dbReference>
<dbReference type="InterPro" id="IPR005467">
    <property type="entry name" value="His_kinase_dom"/>
</dbReference>
<keyword evidence="8" id="KW-0547">Nucleotide-binding</keyword>
<feature type="transmembrane region" description="Helical" evidence="15">
    <location>
        <begin position="182"/>
        <end position="209"/>
    </location>
</feature>
<comment type="subcellular location">
    <subcellularLocation>
        <location evidence="2">Cell membrane</location>
        <topology evidence="2">Multi-pass membrane protein</topology>
    </subcellularLocation>
</comment>
<proteinExistence type="predicted"/>
<dbReference type="GO" id="GO:0005886">
    <property type="term" value="C:plasma membrane"/>
    <property type="evidence" value="ECO:0007669"/>
    <property type="project" value="UniProtKB-SubCell"/>
</dbReference>
<name>A0A644XH82_9ZZZZ</name>